<keyword evidence="6" id="KW-0256">Endoplasmic reticulum</keyword>
<dbReference type="OrthoDB" id="10254570at2759"/>
<dbReference type="AlphaFoldDB" id="A0A7M7TGT6"/>
<dbReference type="EC" id="4.1.2.27" evidence="14"/>
<dbReference type="InterPro" id="IPR002129">
    <property type="entry name" value="PyrdxlP-dep_de-COase"/>
</dbReference>
<dbReference type="FunFam" id="3.40.640.10:FF:000020">
    <property type="entry name" value="sphingosine-1-phosphate lyase 1"/>
    <property type="match status" value="1"/>
</dbReference>
<evidence type="ECO:0000256" key="6">
    <source>
        <dbReference type="ARBA" id="ARBA00022824"/>
    </source>
</evidence>
<comment type="similarity">
    <text evidence="13">Belongs to the group II decarboxylase family. Sphingosine-1-phosphate lyase subfamily.</text>
</comment>
<evidence type="ECO:0000256" key="8">
    <source>
        <dbReference type="ARBA" id="ARBA00022919"/>
    </source>
</evidence>
<dbReference type="GO" id="GO:0008117">
    <property type="term" value="F:sphinganine-1-phosphate aldolase activity"/>
    <property type="evidence" value="ECO:0000318"/>
    <property type="project" value="GO_Central"/>
</dbReference>
<evidence type="ECO:0000256" key="1">
    <source>
        <dbReference type="ARBA" id="ARBA00001933"/>
    </source>
</evidence>
<dbReference type="InterPro" id="IPR015422">
    <property type="entry name" value="PyrdxlP-dep_Trfase_small"/>
</dbReference>
<evidence type="ECO:0000256" key="7">
    <source>
        <dbReference type="ARBA" id="ARBA00022898"/>
    </source>
</evidence>
<dbReference type="EnsemblMetazoa" id="XM_785463">
    <property type="protein sequence ID" value="XP_790556"/>
    <property type="gene ID" value="LOC585643"/>
</dbReference>
<dbReference type="Proteomes" id="UP000007110">
    <property type="component" value="Unassembled WGS sequence"/>
</dbReference>
<evidence type="ECO:0000256" key="15">
    <source>
        <dbReference type="ARBA" id="ARBA00042568"/>
    </source>
</evidence>
<evidence type="ECO:0000313" key="18">
    <source>
        <dbReference type="EnsemblMetazoa" id="XP_790556"/>
    </source>
</evidence>
<dbReference type="PANTHER" id="PTHR42735">
    <property type="match status" value="1"/>
</dbReference>
<dbReference type="InParanoid" id="A0A7M7TGT6"/>
<keyword evidence="7 16" id="KW-0663">Pyridoxal phosphate</keyword>
<feature type="modified residue" description="N6-(pyridoxal phosphate)lysine" evidence="16">
    <location>
        <position position="345"/>
    </location>
</feature>
<dbReference type="InterPro" id="IPR015421">
    <property type="entry name" value="PyrdxlP-dep_Trfase_major"/>
</dbReference>
<comment type="pathway">
    <text evidence="4">Sphingolipid metabolism.</text>
</comment>
<evidence type="ECO:0000256" key="12">
    <source>
        <dbReference type="ARBA" id="ARBA00023239"/>
    </source>
</evidence>
<evidence type="ECO:0000313" key="19">
    <source>
        <dbReference type="Proteomes" id="UP000007110"/>
    </source>
</evidence>
<dbReference type="GO" id="GO:0030149">
    <property type="term" value="P:sphingolipid catabolic process"/>
    <property type="evidence" value="ECO:0000318"/>
    <property type="project" value="GO_Central"/>
</dbReference>
<dbReference type="CTD" id="8879"/>
<evidence type="ECO:0000256" key="9">
    <source>
        <dbReference type="ARBA" id="ARBA00022989"/>
    </source>
</evidence>
<dbReference type="KEGG" id="spu:585643"/>
<dbReference type="GO" id="GO:0030170">
    <property type="term" value="F:pyridoxal phosphate binding"/>
    <property type="evidence" value="ECO:0007669"/>
    <property type="project" value="InterPro"/>
</dbReference>
<keyword evidence="12 17" id="KW-0456">Lyase</keyword>
<accession>A0A7M7TGT6</accession>
<organism evidence="18 19">
    <name type="scientific">Strongylocentrotus purpuratus</name>
    <name type="common">Purple sea urchin</name>
    <dbReference type="NCBI Taxonomy" id="7668"/>
    <lineage>
        <taxon>Eukaryota</taxon>
        <taxon>Metazoa</taxon>
        <taxon>Echinodermata</taxon>
        <taxon>Eleutherozoa</taxon>
        <taxon>Echinozoa</taxon>
        <taxon>Echinoidea</taxon>
        <taxon>Euechinoidea</taxon>
        <taxon>Echinacea</taxon>
        <taxon>Camarodonta</taxon>
        <taxon>Echinidea</taxon>
        <taxon>Strongylocentrotidae</taxon>
        <taxon>Strongylocentrotus</taxon>
    </lineage>
</organism>
<dbReference type="OMA" id="FKDHQFT"/>
<keyword evidence="8" id="KW-0746">Sphingolipid metabolism</keyword>
<keyword evidence="5" id="KW-0812">Transmembrane</keyword>
<dbReference type="GO" id="GO:0005789">
    <property type="term" value="C:endoplasmic reticulum membrane"/>
    <property type="evidence" value="ECO:0007669"/>
    <property type="project" value="UniProtKB-SubCell"/>
</dbReference>
<evidence type="ECO:0000256" key="2">
    <source>
        <dbReference type="ARBA" id="ARBA00004389"/>
    </source>
</evidence>
<evidence type="ECO:0000256" key="13">
    <source>
        <dbReference type="ARBA" id="ARBA00038302"/>
    </source>
</evidence>
<proteinExistence type="inferred from homology"/>
<keyword evidence="9" id="KW-1133">Transmembrane helix</keyword>
<evidence type="ECO:0000256" key="5">
    <source>
        <dbReference type="ARBA" id="ARBA00022692"/>
    </source>
</evidence>
<dbReference type="GO" id="GO:0019752">
    <property type="term" value="P:carboxylic acid metabolic process"/>
    <property type="evidence" value="ECO:0007669"/>
    <property type="project" value="InterPro"/>
</dbReference>
<sequence length="548" mass="60753">MDEYKEIALLYADETRRKVNELCSGLEAWQIIAYSVGVTLLLNWLYNFLCHPRLTIKQRIVQNFFKFVKSLPIIKDKIKAEIDKNVSDIARDLFPLKPGDSYITELPAKGLTRENILNKVNKDYKPMGGIDWKGGKVSGCVYAGTDELAALAATMYEDFAWTNPLHPDVFPDVRKMEAEIVAMTLKMFNASKSGCGTMTSGGTESILMALASYRDLATERGIEYPEIIAPVSAHAAFDKAAHYFRMKLVHVPLDPVTQQADVRAMRRKINKRTAVLVGSAPMFPFGVMDPIEKIAELGDYYNIPVHVDSCLGGFLVPFMEKAGFPLAPFDFRVKGVTSISADTHKYGYAPKGSSVIMYSEKKFRHPQFFVSPDWTGGIYATPTIGGSRAGAIIAACWATMMYFGEDGYVENTRKIVSTTRKVAEEVGKIPGLFVYGNPEVSVVGVGSKVFNIYRLSGALTERGWNLNSLQFPSSFHLCVTLRQTFPGVAEQFIQDVKECTEEIMKTPNEKASGSAALYGTAQAIPDRSLVTDMARGYLDAYYSTDPIE</sequence>
<protein>
    <recommendedName>
        <fullName evidence="14">sphinganine-1-phosphate aldolase</fullName>
        <ecNumber evidence="14">4.1.2.27</ecNumber>
    </recommendedName>
    <alternativeName>
        <fullName evidence="15">Sphingosine-1-phosphate aldolase</fullName>
    </alternativeName>
</protein>
<dbReference type="GeneID" id="585643"/>
<keyword evidence="19" id="KW-1185">Reference proteome</keyword>
<reference evidence="18" key="2">
    <citation type="submission" date="2021-01" db="UniProtKB">
        <authorList>
            <consortium name="EnsemblMetazoa"/>
        </authorList>
    </citation>
    <scope>IDENTIFICATION</scope>
</reference>
<comment type="pathway">
    <text evidence="3">Lipid metabolism; sphingolipid metabolism.</text>
</comment>
<dbReference type="Gene3D" id="3.90.1150.10">
    <property type="entry name" value="Aspartate Aminotransferase, domain 1"/>
    <property type="match status" value="1"/>
</dbReference>
<evidence type="ECO:0000256" key="4">
    <source>
        <dbReference type="ARBA" id="ARBA00004991"/>
    </source>
</evidence>
<evidence type="ECO:0000256" key="11">
    <source>
        <dbReference type="ARBA" id="ARBA00023136"/>
    </source>
</evidence>
<dbReference type="InterPro" id="IPR015424">
    <property type="entry name" value="PyrdxlP-dep_Trfase"/>
</dbReference>
<dbReference type="FunCoup" id="A0A7M7TGT6">
    <property type="interactions" value="1130"/>
</dbReference>
<dbReference type="PANTHER" id="PTHR42735:SF6">
    <property type="entry name" value="SPHINGOSINE-1-PHOSPHATE LYASE 1"/>
    <property type="match status" value="1"/>
</dbReference>
<dbReference type="Gene3D" id="3.40.640.10">
    <property type="entry name" value="Type I PLP-dependent aspartate aminotransferase-like (Major domain)"/>
    <property type="match status" value="1"/>
</dbReference>
<evidence type="ECO:0000256" key="16">
    <source>
        <dbReference type="PIRSR" id="PIRSR602129-50"/>
    </source>
</evidence>
<dbReference type="Pfam" id="PF00282">
    <property type="entry name" value="Pyridoxal_deC"/>
    <property type="match status" value="1"/>
</dbReference>
<evidence type="ECO:0000256" key="3">
    <source>
        <dbReference type="ARBA" id="ARBA00004760"/>
    </source>
</evidence>
<keyword evidence="10" id="KW-0443">Lipid metabolism</keyword>
<comment type="subcellular location">
    <subcellularLocation>
        <location evidence="2">Endoplasmic reticulum membrane</location>
        <topology evidence="2">Single-pass membrane protein</topology>
    </subcellularLocation>
</comment>
<dbReference type="SUPFAM" id="SSF53383">
    <property type="entry name" value="PLP-dependent transferases"/>
    <property type="match status" value="1"/>
</dbReference>
<name>A0A7M7TGT6_STRPU</name>
<reference evidence="19" key="1">
    <citation type="submission" date="2015-02" db="EMBL/GenBank/DDBJ databases">
        <title>Genome sequencing for Strongylocentrotus purpuratus.</title>
        <authorList>
            <person name="Murali S."/>
            <person name="Liu Y."/>
            <person name="Vee V."/>
            <person name="English A."/>
            <person name="Wang M."/>
            <person name="Skinner E."/>
            <person name="Han Y."/>
            <person name="Muzny D.M."/>
            <person name="Worley K.C."/>
            <person name="Gibbs R.A."/>
        </authorList>
    </citation>
    <scope>NUCLEOTIDE SEQUENCE</scope>
</reference>
<dbReference type="InterPro" id="IPR050477">
    <property type="entry name" value="GrpII_AminoAcid_Decarb"/>
</dbReference>
<keyword evidence="11" id="KW-0472">Membrane</keyword>
<comment type="cofactor">
    <cofactor evidence="1 16 17">
        <name>pyridoxal 5'-phosphate</name>
        <dbReference type="ChEBI" id="CHEBI:597326"/>
    </cofactor>
</comment>
<dbReference type="Gene3D" id="6.10.140.2150">
    <property type="match status" value="1"/>
</dbReference>
<evidence type="ECO:0000256" key="14">
    <source>
        <dbReference type="ARBA" id="ARBA00038965"/>
    </source>
</evidence>
<evidence type="ECO:0000256" key="17">
    <source>
        <dbReference type="RuleBase" id="RU000382"/>
    </source>
</evidence>
<evidence type="ECO:0000256" key="10">
    <source>
        <dbReference type="ARBA" id="ARBA00023098"/>
    </source>
</evidence>
<dbReference type="RefSeq" id="XP_790556.2">
    <property type="nucleotide sequence ID" value="XM_785463.4"/>
</dbReference>
<dbReference type="FunFam" id="6.10.140.2150:FF:000001">
    <property type="entry name" value="Sphingosine-1-phosphate lyase 1"/>
    <property type="match status" value="1"/>
</dbReference>
<dbReference type="GO" id="GO:0005783">
    <property type="term" value="C:endoplasmic reticulum"/>
    <property type="evidence" value="ECO:0000318"/>
    <property type="project" value="GO_Central"/>
</dbReference>